<dbReference type="Proteomes" id="UP000321485">
    <property type="component" value="Unassembled WGS sequence"/>
</dbReference>
<dbReference type="InterPro" id="IPR045584">
    <property type="entry name" value="Pilin-like"/>
</dbReference>
<protein>
    <recommendedName>
        <fullName evidence="2">Type II secretion system protein H</fullName>
    </recommendedName>
    <alternativeName>
        <fullName evidence="10">General secretion pathway protein H</fullName>
    </alternativeName>
</protein>
<evidence type="ECO:0000256" key="9">
    <source>
        <dbReference type="ARBA" id="ARBA00025772"/>
    </source>
</evidence>
<keyword evidence="8" id="KW-0472">Membrane</keyword>
<reference evidence="12 13" key="1">
    <citation type="journal article" date="2015" name="Stand. Genomic Sci.">
        <title>Genomic Encyclopedia of Bacterial and Archaeal Type Strains, Phase III: the genomes of soil and plant-associated and newly described type strains.</title>
        <authorList>
            <person name="Whitman W.B."/>
            <person name="Woyke T."/>
            <person name="Klenk H.P."/>
            <person name="Zhou Y."/>
            <person name="Lilburn T.G."/>
            <person name="Beck B.J."/>
            <person name="De Vos P."/>
            <person name="Vandamme P."/>
            <person name="Eisen J.A."/>
            <person name="Garrity G."/>
            <person name="Hugenholtz P."/>
            <person name="Kyrpides N.C."/>
        </authorList>
    </citation>
    <scope>NUCLEOTIDE SEQUENCE [LARGE SCALE GENOMIC DNA]</scope>
    <source>
        <strain evidence="12 13">DSM 64</strain>
    </source>
</reference>
<keyword evidence="3" id="KW-1003">Cell membrane</keyword>
<dbReference type="Pfam" id="PF07963">
    <property type="entry name" value="N_methyl"/>
    <property type="match status" value="1"/>
</dbReference>
<gene>
    <name evidence="12" type="ORF">ATF69_0935</name>
</gene>
<evidence type="ECO:0000256" key="3">
    <source>
        <dbReference type="ARBA" id="ARBA00022475"/>
    </source>
</evidence>
<evidence type="ECO:0000256" key="4">
    <source>
        <dbReference type="ARBA" id="ARBA00022481"/>
    </source>
</evidence>
<evidence type="ECO:0000256" key="10">
    <source>
        <dbReference type="ARBA" id="ARBA00030775"/>
    </source>
</evidence>
<dbReference type="GO" id="GO:0015627">
    <property type="term" value="C:type II protein secretion system complex"/>
    <property type="evidence" value="ECO:0007669"/>
    <property type="project" value="InterPro"/>
</dbReference>
<evidence type="ECO:0000313" key="12">
    <source>
        <dbReference type="EMBL" id="TWG39067.1"/>
    </source>
</evidence>
<keyword evidence="7" id="KW-1133">Transmembrane helix</keyword>
<name>A0A561XSH3_ACIDE</name>
<evidence type="ECO:0000259" key="11">
    <source>
        <dbReference type="Pfam" id="PF12019"/>
    </source>
</evidence>
<feature type="domain" description="General secretion pathway GspH" evidence="11">
    <location>
        <begin position="43"/>
        <end position="143"/>
    </location>
</feature>
<organism evidence="12 13">
    <name type="scientific">Acidovorax delafieldii</name>
    <name type="common">Pseudomonas delafieldii</name>
    <dbReference type="NCBI Taxonomy" id="47920"/>
    <lineage>
        <taxon>Bacteria</taxon>
        <taxon>Pseudomonadati</taxon>
        <taxon>Pseudomonadota</taxon>
        <taxon>Betaproteobacteria</taxon>
        <taxon>Burkholderiales</taxon>
        <taxon>Comamonadaceae</taxon>
        <taxon>Acidovorax</taxon>
    </lineage>
</organism>
<dbReference type="InterPro" id="IPR022346">
    <property type="entry name" value="T2SS_GspH"/>
</dbReference>
<dbReference type="EMBL" id="VJWE01000011">
    <property type="protein sequence ID" value="TWG39067.1"/>
    <property type="molecule type" value="Genomic_DNA"/>
</dbReference>
<evidence type="ECO:0000256" key="2">
    <source>
        <dbReference type="ARBA" id="ARBA00021549"/>
    </source>
</evidence>
<dbReference type="NCBIfam" id="TIGR02532">
    <property type="entry name" value="IV_pilin_GFxxxE"/>
    <property type="match status" value="1"/>
</dbReference>
<dbReference type="AlphaFoldDB" id="A0A561XSH3"/>
<keyword evidence="6" id="KW-0812">Transmembrane</keyword>
<evidence type="ECO:0000256" key="6">
    <source>
        <dbReference type="ARBA" id="ARBA00022692"/>
    </source>
</evidence>
<dbReference type="InterPro" id="IPR012902">
    <property type="entry name" value="N_methyl_site"/>
</dbReference>
<keyword evidence="4" id="KW-0488">Methylation</keyword>
<evidence type="ECO:0000256" key="7">
    <source>
        <dbReference type="ARBA" id="ARBA00022989"/>
    </source>
</evidence>
<dbReference type="SUPFAM" id="SSF54523">
    <property type="entry name" value="Pili subunits"/>
    <property type="match status" value="1"/>
</dbReference>
<comment type="caution">
    <text evidence="12">The sequence shown here is derived from an EMBL/GenBank/DDBJ whole genome shotgun (WGS) entry which is preliminary data.</text>
</comment>
<keyword evidence="5" id="KW-0997">Cell inner membrane</keyword>
<dbReference type="GO" id="GO:0015628">
    <property type="term" value="P:protein secretion by the type II secretion system"/>
    <property type="evidence" value="ECO:0007669"/>
    <property type="project" value="InterPro"/>
</dbReference>
<comment type="subcellular location">
    <subcellularLocation>
        <location evidence="1">Cell inner membrane</location>
        <topology evidence="1">Single-pass membrane protein</topology>
    </subcellularLocation>
</comment>
<comment type="similarity">
    <text evidence="9">Belongs to the GSP H family.</text>
</comment>
<evidence type="ECO:0000256" key="8">
    <source>
        <dbReference type="ARBA" id="ARBA00023136"/>
    </source>
</evidence>
<dbReference type="Gene3D" id="3.30.700.10">
    <property type="entry name" value="Glycoprotein, Type 4 Pilin"/>
    <property type="match status" value="1"/>
</dbReference>
<evidence type="ECO:0000256" key="1">
    <source>
        <dbReference type="ARBA" id="ARBA00004377"/>
    </source>
</evidence>
<evidence type="ECO:0000313" key="13">
    <source>
        <dbReference type="Proteomes" id="UP000321485"/>
    </source>
</evidence>
<dbReference type="Pfam" id="PF12019">
    <property type="entry name" value="GspH"/>
    <property type="match status" value="1"/>
</dbReference>
<dbReference type="GO" id="GO:0005886">
    <property type="term" value="C:plasma membrane"/>
    <property type="evidence" value="ECO:0007669"/>
    <property type="project" value="UniProtKB-SubCell"/>
</dbReference>
<proteinExistence type="inferred from homology"/>
<accession>A0A561XSH3</accession>
<sequence>MRRGAYGFTLLELLVVLVLAGITTAVVGAGGQAFLERARYTQAVRDVATQLNKARVLSVQEGRPVSVTYLPDARRLAVDGKLFLDLHEAVNIQWEAMRGDGRSGKSVVPAGELLFIFNPDGGARGGRISVLRGSSGVAFRVNWLLGTVEQSVAVAQP</sequence>
<evidence type="ECO:0000256" key="5">
    <source>
        <dbReference type="ARBA" id="ARBA00022519"/>
    </source>
</evidence>